<evidence type="ECO:0000256" key="5">
    <source>
        <dbReference type="ARBA" id="ARBA00023163"/>
    </source>
</evidence>
<dbReference type="Gene3D" id="1.10.10.10">
    <property type="entry name" value="Winged helix-like DNA-binding domain superfamily/Winged helix DNA-binding domain"/>
    <property type="match status" value="1"/>
</dbReference>
<reference evidence="7 8" key="1">
    <citation type="submission" date="2019-11" db="EMBL/GenBank/DDBJ databases">
        <authorList>
            <person name="Dong K."/>
        </authorList>
    </citation>
    <scope>NUCLEOTIDE SEQUENCE [LARGE SCALE GENOMIC DNA]</scope>
    <source>
        <strain evidence="7 8">JCM 17370</strain>
    </source>
</reference>
<dbReference type="InterPro" id="IPR036390">
    <property type="entry name" value="WH_DNA-bd_sf"/>
</dbReference>
<gene>
    <name evidence="7" type="ORF">GL279_07050</name>
</gene>
<evidence type="ECO:0000259" key="6">
    <source>
        <dbReference type="PROSITE" id="PS50949"/>
    </source>
</evidence>
<name>A0A844H473_9RHOB</name>
<dbReference type="CDD" id="cd00609">
    <property type="entry name" value="AAT_like"/>
    <property type="match status" value="1"/>
</dbReference>
<keyword evidence="8" id="KW-1185">Reference proteome</keyword>
<dbReference type="InterPro" id="IPR015422">
    <property type="entry name" value="PyrdxlP-dep_Trfase_small"/>
</dbReference>
<comment type="caution">
    <text evidence="7">The sequence shown here is derived from an EMBL/GenBank/DDBJ whole genome shotgun (WGS) entry which is preliminary data.</text>
</comment>
<dbReference type="InterPro" id="IPR036388">
    <property type="entry name" value="WH-like_DNA-bd_sf"/>
</dbReference>
<dbReference type="InterPro" id="IPR004839">
    <property type="entry name" value="Aminotransferase_I/II_large"/>
</dbReference>
<dbReference type="Gene3D" id="3.90.1150.10">
    <property type="entry name" value="Aspartate Aminotransferase, domain 1"/>
    <property type="match status" value="1"/>
</dbReference>
<dbReference type="SMART" id="SM00345">
    <property type="entry name" value="HTH_GNTR"/>
    <property type="match status" value="1"/>
</dbReference>
<dbReference type="RefSeq" id="WP_155063916.1">
    <property type="nucleotide sequence ID" value="NZ_WMIF01000007.1"/>
</dbReference>
<dbReference type="GO" id="GO:0008483">
    <property type="term" value="F:transaminase activity"/>
    <property type="evidence" value="ECO:0007669"/>
    <property type="project" value="UniProtKB-KW"/>
</dbReference>
<keyword evidence="7" id="KW-0032">Aminotransferase</keyword>
<dbReference type="EMBL" id="WMIF01000007">
    <property type="protein sequence ID" value="MTH34354.1"/>
    <property type="molecule type" value="Genomic_DNA"/>
</dbReference>
<dbReference type="GO" id="GO:0003700">
    <property type="term" value="F:DNA-binding transcription factor activity"/>
    <property type="evidence" value="ECO:0007669"/>
    <property type="project" value="InterPro"/>
</dbReference>
<dbReference type="GO" id="GO:0030170">
    <property type="term" value="F:pyridoxal phosphate binding"/>
    <property type="evidence" value="ECO:0007669"/>
    <property type="project" value="InterPro"/>
</dbReference>
<dbReference type="Gene3D" id="3.40.640.10">
    <property type="entry name" value="Type I PLP-dependent aspartate aminotransferase-like (Major domain)"/>
    <property type="match status" value="1"/>
</dbReference>
<keyword evidence="5" id="KW-0804">Transcription</keyword>
<dbReference type="Proteomes" id="UP000442533">
    <property type="component" value="Unassembled WGS sequence"/>
</dbReference>
<keyword evidence="2" id="KW-0663">Pyridoxal phosphate</keyword>
<dbReference type="SUPFAM" id="SSF53383">
    <property type="entry name" value="PLP-dependent transferases"/>
    <property type="match status" value="1"/>
</dbReference>
<keyword evidence="3" id="KW-0805">Transcription regulation</keyword>
<organism evidence="7 8">
    <name type="scientific">Paracoccus limosus</name>
    <dbReference type="NCBI Taxonomy" id="913252"/>
    <lineage>
        <taxon>Bacteria</taxon>
        <taxon>Pseudomonadati</taxon>
        <taxon>Pseudomonadota</taxon>
        <taxon>Alphaproteobacteria</taxon>
        <taxon>Rhodobacterales</taxon>
        <taxon>Paracoccaceae</taxon>
        <taxon>Paracoccus</taxon>
    </lineage>
</organism>
<dbReference type="GO" id="GO:0003677">
    <property type="term" value="F:DNA binding"/>
    <property type="evidence" value="ECO:0007669"/>
    <property type="project" value="UniProtKB-KW"/>
</dbReference>
<evidence type="ECO:0000256" key="2">
    <source>
        <dbReference type="ARBA" id="ARBA00022898"/>
    </source>
</evidence>
<dbReference type="OrthoDB" id="9794015at2"/>
<dbReference type="CDD" id="cd07377">
    <property type="entry name" value="WHTH_GntR"/>
    <property type="match status" value="1"/>
</dbReference>
<proteinExistence type="inferred from homology"/>
<protein>
    <submittedName>
        <fullName evidence="7">Aminotransferase class I/II-fold pyridoxal phosphate-dependent enzyme</fullName>
    </submittedName>
</protein>
<dbReference type="Pfam" id="PF00155">
    <property type="entry name" value="Aminotran_1_2"/>
    <property type="match status" value="1"/>
</dbReference>
<keyword evidence="7" id="KW-0808">Transferase</keyword>
<dbReference type="InterPro" id="IPR015421">
    <property type="entry name" value="PyrdxlP-dep_Trfase_major"/>
</dbReference>
<dbReference type="InterPro" id="IPR000524">
    <property type="entry name" value="Tscrpt_reg_HTH_GntR"/>
</dbReference>
<sequence length="456" mass="48778">MPTWTPLLATDGRPRYLQIADAIEADLRSGGLKPGDRLPPQRKLAERLGVDFTTVSRAYAEAHTRNLIESHVGRGTFVRSGLRTTVPADARRDDDADLSMNMPPDVTDPDLLGRMREGLEVVSGSMVSLLRYQATTGAEQDKAAAALWLGRRGITAVAERLAIAPGAHAAMVAILSIIARPGDRLLCERVTYPGLRAIAAQLGLVLVGIEMDEAGIIPERLEAAIRAHGPAALYLNPTLQNPTTLTMPEARRREVADILIAHNLPLIEDDAYGFVPQLPPVPLAALAPAQVWHIGGLSKCIGAGLRLAFAVAPDPRAGFALARALRTISGMPSPLCMALATRWIQNGTADRILDFVRQESAARQQIAASVLGGFDFVVDPHAYNIWLKLPEGASRAELMGRMAGRPIGMMPADAFTVCGEPGERIRICLGGAISRDELRAGLMFLGNTLSGGGWMG</sequence>
<dbReference type="Pfam" id="PF00392">
    <property type="entry name" value="GntR"/>
    <property type="match status" value="1"/>
</dbReference>
<evidence type="ECO:0000256" key="1">
    <source>
        <dbReference type="ARBA" id="ARBA00005384"/>
    </source>
</evidence>
<dbReference type="PROSITE" id="PS50949">
    <property type="entry name" value="HTH_GNTR"/>
    <property type="match status" value="1"/>
</dbReference>
<evidence type="ECO:0000256" key="3">
    <source>
        <dbReference type="ARBA" id="ARBA00023015"/>
    </source>
</evidence>
<dbReference type="SUPFAM" id="SSF46785">
    <property type="entry name" value="Winged helix' DNA-binding domain"/>
    <property type="match status" value="1"/>
</dbReference>
<evidence type="ECO:0000256" key="4">
    <source>
        <dbReference type="ARBA" id="ARBA00023125"/>
    </source>
</evidence>
<accession>A0A844H473</accession>
<evidence type="ECO:0000313" key="7">
    <source>
        <dbReference type="EMBL" id="MTH34354.1"/>
    </source>
</evidence>
<dbReference type="AlphaFoldDB" id="A0A844H473"/>
<dbReference type="PANTHER" id="PTHR46577:SF1">
    <property type="entry name" value="HTH-TYPE TRANSCRIPTIONAL REGULATORY PROTEIN GABR"/>
    <property type="match status" value="1"/>
</dbReference>
<dbReference type="InterPro" id="IPR015424">
    <property type="entry name" value="PyrdxlP-dep_Trfase"/>
</dbReference>
<feature type="domain" description="HTH gntR-type" evidence="6">
    <location>
        <begin position="13"/>
        <end position="81"/>
    </location>
</feature>
<dbReference type="InterPro" id="IPR051446">
    <property type="entry name" value="HTH_trans_reg/aminotransferase"/>
</dbReference>
<dbReference type="PANTHER" id="PTHR46577">
    <property type="entry name" value="HTH-TYPE TRANSCRIPTIONAL REGULATORY PROTEIN GABR"/>
    <property type="match status" value="1"/>
</dbReference>
<keyword evidence="4" id="KW-0238">DNA-binding</keyword>
<evidence type="ECO:0000313" key="8">
    <source>
        <dbReference type="Proteomes" id="UP000442533"/>
    </source>
</evidence>
<comment type="similarity">
    <text evidence="1">In the C-terminal section; belongs to the class-I pyridoxal-phosphate-dependent aminotransferase family.</text>
</comment>